<dbReference type="eggNOG" id="COG3268">
    <property type="taxonomic scope" value="Bacteria"/>
</dbReference>
<dbReference type="PATRIC" id="fig|1415166.3.peg.3756"/>
<evidence type="ECO:0008006" key="3">
    <source>
        <dbReference type="Google" id="ProtNLM"/>
    </source>
</evidence>
<dbReference type="PANTHER" id="PTHR12286">
    <property type="entry name" value="SACCHAROPINE DEHYDROGENASE-LIKE OXIDOREDUCTASE"/>
    <property type="match status" value="1"/>
</dbReference>
<dbReference type="Proteomes" id="UP000019150">
    <property type="component" value="Chromosome"/>
</dbReference>
<name>W5TMJ6_9NOCA</name>
<dbReference type="InterPro" id="IPR051276">
    <property type="entry name" value="Saccharopine_DH-like_oxidrdct"/>
</dbReference>
<reference evidence="1 2" key="1">
    <citation type="journal article" date="2014" name="Appl. Environ. Microbiol.">
        <title>Insights into the Microbial Degradation of Rubber and Gutta-Percha by Analysis of the Complete Genome of Nocardia nova SH22a.</title>
        <authorList>
            <person name="Luo Q."/>
            <person name="Hiessl S."/>
            <person name="Poehlein A."/>
            <person name="Daniel R."/>
            <person name="Steinbuchel A."/>
        </authorList>
    </citation>
    <scope>NUCLEOTIDE SEQUENCE [LARGE SCALE GENOMIC DNA]</scope>
    <source>
        <strain evidence="1">SH22a</strain>
    </source>
</reference>
<dbReference type="EMBL" id="CP006850">
    <property type="protein sequence ID" value="AHH18446.1"/>
    <property type="molecule type" value="Genomic_DNA"/>
</dbReference>
<gene>
    <name evidence="1" type="ORF">NONO_c36590</name>
</gene>
<evidence type="ECO:0000313" key="2">
    <source>
        <dbReference type="Proteomes" id="UP000019150"/>
    </source>
</evidence>
<sequence length="154" mass="16496">MFVRQCTDRHHARAVETGARIVSSCGFDSIPSDIGVHQLYRRADDDGAGHLTYVTLAVRSIRGTGPDEKSRERGHFTIEIYAKTESGRRYRARFAMSGDPGYNATAVMLGEAALALATSPDRLFGAGGVLTPATAMGEALAKRLVAAGVDLRVD</sequence>
<dbReference type="STRING" id="1415166.NONO_c36590"/>
<protein>
    <recommendedName>
        <fullName evidence="3">Saccharopine dehydrogenase</fullName>
    </recommendedName>
</protein>
<organism evidence="1 2">
    <name type="scientific">Nocardia nova SH22a</name>
    <dbReference type="NCBI Taxonomy" id="1415166"/>
    <lineage>
        <taxon>Bacteria</taxon>
        <taxon>Bacillati</taxon>
        <taxon>Actinomycetota</taxon>
        <taxon>Actinomycetes</taxon>
        <taxon>Mycobacteriales</taxon>
        <taxon>Nocardiaceae</taxon>
        <taxon>Nocardia</taxon>
    </lineage>
</organism>
<dbReference type="AlphaFoldDB" id="W5TMJ6"/>
<dbReference type="GO" id="GO:0009247">
    <property type="term" value="P:glycolipid biosynthetic process"/>
    <property type="evidence" value="ECO:0007669"/>
    <property type="project" value="TreeGrafter"/>
</dbReference>
<dbReference type="OrthoDB" id="4369409at2"/>
<evidence type="ECO:0000313" key="1">
    <source>
        <dbReference type="EMBL" id="AHH18446.1"/>
    </source>
</evidence>
<keyword evidence="2" id="KW-1185">Reference proteome</keyword>
<accession>W5TMJ6</accession>
<dbReference type="GO" id="GO:0005886">
    <property type="term" value="C:plasma membrane"/>
    <property type="evidence" value="ECO:0007669"/>
    <property type="project" value="TreeGrafter"/>
</dbReference>
<proteinExistence type="predicted"/>
<dbReference type="PANTHER" id="PTHR12286:SF5">
    <property type="entry name" value="SACCHAROPINE DEHYDROGENASE-LIKE OXIDOREDUCTASE"/>
    <property type="match status" value="1"/>
</dbReference>
<dbReference type="KEGG" id="nno:NONO_c36590"/>
<dbReference type="HOGENOM" id="CLU_1702428_0_0_11"/>